<dbReference type="PANTHER" id="PTHR47245:SF2">
    <property type="entry name" value="PEPTIDYL-PROLYL CIS-TRANS ISOMERASE HP_0175-RELATED"/>
    <property type="match status" value="1"/>
</dbReference>
<organism evidence="7 8">
    <name type="scientific">Candidatus Methylophosphatis roskildensis</name>
    <dbReference type="NCBI Taxonomy" id="2899263"/>
    <lineage>
        <taxon>Bacteria</taxon>
        <taxon>Pseudomonadati</taxon>
        <taxon>Pseudomonadota</taxon>
        <taxon>Betaproteobacteria</taxon>
        <taxon>Nitrosomonadales</taxon>
        <taxon>Sterolibacteriaceae</taxon>
        <taxon>Candidatus Methylophosphatis</taxon>
    </lineage>
</organism>
<reference evidence="7" key="1">
    <citation type="submission" date="2020-10" db="EMBL/GenBank/DDBJ databases">
        <title>Connecting structure to function with the recovery of over 1000 high-quality activated sludge metagenome-assembled genomes encoding full-length rRNA genes using long-read sequencing.</title>
        <authorList>
            <person name="Singleton C.M."/>
            <person name="Petriglieri F."/>
            <person name="Kristensen J.M."/>
            <person name="Kirkegaard R.H."/>
            <person name="Michaelsen T.Y."/>
            <person name="Andersen M.H."/>
            <person name="Karst S.M."/>
            <person name="Dueholm M.S."/>
            <person name="Nielsen P.H."/>
            <person name="Albertsen M."/>
        </authorList>
    </citation>
    <scope>NUCLEOTIDE SEQUENCE</scope>
    <source>
        <strain evidence="7">Bjer_18-Q3-R1-45_BAT3C.347</strain>
    </source>
</reference>
<evidence type="ECO:0000256" key="4">
    <source>
        <dbReference type="ARBA" id="ARBA00023110"/>
    </source>
</evidence>
<dbReference type="EC" id="5.2.1.8" evidence="3"/>
<evidence type="ECO:0000256" key="3">
    <source>
        <dbReference type="ARBA" id="ARBA00013194"/>
    </source>
</evidence>
<dbReference type="PROSITE" id="PS50198">
    <property type="entry name" value="PPIC_PPIASE_2"/>
    <property type="match status" value="1"/>
</dbReference>
<keyword evidence="4 5" id="KW-0697">Rotamase</keyword>
<dbReference type="AlphaFoldDB" id="A0A9D7HMV4"/>
<dbReference type="InterPro" id="IPR050245">
    <property type="entry name" value="PrsA_foldase"/>
</dbReference>
<gene>
    <name evidence="7" type="ORF">IPH26_14825</name>
</gene>
<dbReference type="Gene3D" id="3.10.50.40">
    <property type="match status" value="1"/>
</dbReference>
<dbReference type="SUPFAM" id="SSF54534">
    <property type="entry name" value="FKBP-like"/>
    <property type="match status" value="1"/>
</dbReference>
<accession>A0A9D7HMV4</accession>
<dbReference type="EMBL" id="JADJEV010000004">
    <property type="protein sequence ID" value="MBK6974153.1"/>
    <property type="molecule type" value="Genomic_DNA"/>
</dbReference>
<sequence>MRPDHGLLVPSTPACNSRRAFFVVSFGAPCGKCQEGILRLQMRVYSVLFGLSYLVCSPSAVGAEQALTDGRTSLTVKELKYELLALPAEVRERIVADKAALTRFAASLMQDRRVADSARGVGLAELPAIRAAAERTLRDLLVSRYMSDEVARLSAKAPDFRILAKERFEANRSDFMRSEAVRVAHILIRVDVEDEHVSEAEQRAKAEDVLGKLKAGADFAALAKDLSEDKGSAARGGEIPGWIERDKTVPPFEKAAFALKPGELSRAIRTRYGFHIIKLLEYRKAEPQTFSEVAEQLIAKARTDYQSELRREIAQKFAGTRPVEINDAMFDAVNSK</sequence>
<dbReference type="InterPro" id="IPR046357">
    <property type="entry name" value="PPIase_dom_sf"/>
</dbReference>
<dbReference type="Pfam" id="PF13616">
    <property type="entry name" value="Rotamase_3"/>
    <property type="match status" value="1"/>
</dbReference>
<feature type="domain" description="PpiC" evidence="6">
    <location>
        <begin position="178"/>
        <end position="281"/>
    </location>
</feature>
<protein>
    <recommendedName>
        <fullName evidence="3">peptidylprolyl isomerase</fullName>
        <ecNumber evidence="3">5.2.1.8</ecNumber>
    </recommendedName>
</protein>
<evidence type="ECO:0000256" key="1">
    <source>
        <dbReference type="ARBA" id="ARBA00000971"/>
    </source>
</evidence>
<comment type="caution">
    <text evidence="7">The sequence shown here is derived from an EMBL/GenBank/DDBJ whole genome shotgun (WGS) entry which is preliminary data.</text>
</comment>
<evidence type="ECO:0000256" key="5">
    <source>
        <dbReference type="PROSITE-ProRule" id="PRU00278"/>
    </source>
</evidence>
<keyword evidence="5 7" id="KW-0413">Isomerase</keyword>
<dbReference type="InterPro" id="IPR000297">
    <property type="entry name" value="PPIase_PpiC"/>
</dbReference>
<dbReference type="PANTHER" id="PTHR47245">
    <property type="entry name" value="PEPTIDYLPROLYL ISOMERASE"/>
    <property type="match status" value="1"/>
</dbReference>
<comment type="catalytic activity">
    <reaction evidence="1">
        <text>[protein]-peptidylproline (omega=180) = [protein]-peptidylproline (omega=0)</text>
        <dbReference type="Rhea" id="RHEA:16237"/>
        <dbReference type="Rhea" id="RHEA-COMP:10747"/>
        <dbReference type="Rhea" id="RHEA-COMP:10748"/>
        <dbReference type="ChEBI" id="CHEBI:83833"/>
        <dbReference type="ChEBI" id="CHEBI:83834"/>
        <dbReference type="EC" id="5.2.1.8"/>
    </reaction>
</comment>
<evidence type="ECO:0000259" key="6">
    <source>
        <dbReference type="PROSITE" id="PS50198"/>
    </source>
</evidence>
<proteinExistence type="inferred from homology"/>
<name>A0A9D7HMV4_9PROT</name>
<dbReference type="GO" id="GO:0003755">
    <property type="term" value="F:peptidyl-prolyl cis-trans isomerase activity"/>
    <property type="evidence" value="ECO:0007669"/>
    <property type="project" value="UniProtKB-KW"/>
</dbReference>
<evidence type="ECO:0000256" key="2">
    <source>
        <dbReference type="ARBA" id="ARBA00007656"/>
    </source>
</evidence>
<dbReference type="Proteomes" id="UP000807785">
    <property type="component" value="Unassembled WGS sequence"/>
</dbReference>
<evidence type="ECO:0000313" key="7">
    <source>
        <dbReference type="EMBL" id="MBK6974153.1"/>
    </source>
</evidence>
<comment type="similarity">
    <text evidence="2">Belongs to the PpiC/parvulin rotamase family.</text>
</comment>
<evidence type="ECO:0000313" key="8">
    <source>
        <dbReference type="Proteomes" id="UP000807785"/>
    </source>
</evidence>